<feature type="region of interest" description="Disordered" evidence="1">
    <location>
        <begin position="75"/>
        <end position="101"/>
    </location>
</feature>
<protein>
    <submittedName>
        <fullName evidence="2">Uncharacterized protein</fullName>
    </submittedName>
</protein>
<keyword evidence="3" id="KW-1185">Reference proteome</keyword>
<sequence>MSNVAPVPTGRAAATCRTVSPDENEPQSGGVYAGPFYTMDAGLGGPIKFWVAVAAGESAPQALLRVEAIPKGGGEPSEPAFYVRTDKATPVPEDSTEAASGPTLTAFPGQIFLPGKGQTVKITVTIGDHTGCFLKAL</sequence>
<evidence type="ECO:0000313" key="2">
    <source>
        <dbReference type="EMBL" id="KOG87390.1"/>
    </source>
</evidence>
<evidence type="ECO:0000313" key="3">
    <source>
        <dbReference type="Proteomes" id="UP000037020"/>
    </source>
</evidence>
<name>A0ABR5J1V7_9ACTN</name>
<feature type="region of interest" description="Disordered" evidence="1">
    <location>
        <begin position="1"/>
        <end position="27"/>
    </location>
</feature>
<dbReference type="Proteomes" id="UP000037020">
    <property type="component" value="Unassembled WGS sequence"/>
</dbReference>
<accession>A0ABR5J1V7</accession>
<proteinExistence type="predicted"/>
<comment type="caution">
    <text evidence="2">The sequence shown here is derived from an EMBL/GenBank/DDBJ whole genome shotgun (WGS) entry which is preliminary data.</text>
</comment>
<dbReference type="EMBL" id="LGUT01002263">
    <property type="protein sequence ID" value="KOG87390.1"/>
    <property type="molecule type" value="Genomic_DNA"/>
</dbReference>
<reference evidence="2 3" key="1">
    <citation type="submission" date="2015-07" db="EMBL/GenBank/DDBJ databases">
        <authorList>
            <person name="Ju K.-S."/>
            <person name="Doroghazi J.R."/>
            <person name="Metcalf W.W."/>
        </authorList>
    </citation>
    <scope>NUCLEOTIDE SEQUENCE [LARGE SCALE GENOMIC DNA]</scope>
    <source>
        <strain evidence="2 3">NRRL B-3589</strain>
    </source>
</reference>
<organism evidence="2 3">
    <name type="scientific">Streptomyces varsoviensis</name>
    <dbReference type="NCBI Taxonomy" id="67373"/>
    <lineage>
        <taxon>Bacteria</taxon>
        <taxon>Bacillati</taxon>
        <taxon>Actinomycetota</taxon>
        <taxon>Actinomycetes</taxon>
        <taxon>Kitasatosporales</taxon>
        <taxon>Streptomycetaceae</taxon>
        <taxon>Streptomyces</taxon>
    </lineage>
</organism>
<evidence type="ECO:0000256" key="1">
    <source>
        <dbReference type="SAM" id="MobiDB-lite"/>
    </source>
</evidence>
<gene>
    <name evidence="2" type="ORF">ADK38_25705</name>
</gene>